<dbReference type="EMBL" id="CP002792">
    <property type="protein sequence ID" value="AEH07159.1"/>
    <property type="molecule type" value="Genomic_DNA"/>
</dbReference>
<keyword evidence="4 5" id="KW-0687">Ribonucleoprotein</keyword>
<dbReference type="Proteomes" id="UP000009296">
    <property type="component" value="Chromosome"/>
</dbReference>
<reference evidence="6" key="1">
    <citation type="submission" date="2011-05" db="EMBL/GenBank/DDBJ databases">
        <title>Complete sequence of chromosome of Methanothermococcus okinawensis IH1.</title>
        <authorList>
            <consortium name="US DOE Joint Genome Institute"/>
            <person name="Lucas S."/>
            <person name="Han J."/>
            <person name="Lapidus A."/>
            <person name="Cheng J.-F."/>
            <person name="Goodwin L."/>
            <person name="Pitluck S."/>
            <person name="Peters L."/>
            <person name="Mikhailova N."/>
            <person name="Held B."/>
            <person name="Han C."/>
            <person name="Tapia R."/>
            <person name="Land M."/>
            <person name="Hauser L."/>
            <person name="Kyrpides N."/>
            <person name="Ivanova N."/>
            <person name="Pagani I."/>
            <person name="Sieprawska-Lupa M."/>
            <person name="Takai K."/>
            <person name="Miyazaki J."/>
            <person name="Whitman W."/>
            <person name="Woyke T."/>
        </authorList>
    </citation>
    <scope>NUCLEOTIDE SEQUENCE [LARGE SCALE GENOMIC DNA]</scope>
    <source>
        <strain evidence="6">IH1</strain>
    </source>
</reference>
<evidence type="ECO:0000256" key="5">
    <source>
        <dbReference type="HAMAP-Rule" id="MF_00305"/>
    </source>
</evidence>
<dbReference type="HAMAP" id="MF_00305">
    <property type="entry name" value="SRP19"/>
    <property type="match status" value="1"/>
</dbReference>
<dbReference type="PANTHER" id="PTHR17453:SF0">
    <property type="entry name" value="SIGNAL RECOGNITION PARTICLE 19 KDA PROTEIN"/>
    <property type="match status" value="1"/>
</dbReference>
<comment type="function">
    <text evidence="5">Involved in targeting and insertion of nascent membrane proteins into the cytoplasmic membrane. Binds directly to 7S RNA and mediates binding of the 54 kDa subunit of the SRP.</text>
</comment>
<comment type="subunit">
    <text evidence="5">Part of the signal recognition particle protein translocation system, which is composed of SRP and FtsY. Archaeal SRP consists of a 7S RNA molecule of 300 nucleotides and two protein subunits: SRP54 and SRP19.</text>
</comment>
<dbReference type="InterPro" id="IPR022938">
    <property type="entry name" value="SRP19_arc-type"/>
</dbReference>
<keyword evidence="3 5" id="KW-0733">Signal recognition particle</keyword>
<organism evidence="6 7">
    <name type="scientific">Methanothermococcus okinawensis (strain DSM 14208 / JCM 11175 / IH1)</name>
    <dbReference type="NCBI Taxonomy" id="647113"/>
    <lineage>
        <taxon>Archaea</taxon>
        <taxon>Methanobacteriati</taxon>
        <taxon>Methanobacteriota</taxon>
        <taxon>Methanomada group</taxon>
        <taxon>Methanococci</taxon>
        <taxon>Methanococcales</taxon>
        <taxon>Methanococcaceae</taxon>
        <taxon>Methanothermococcus</taxon>
    </lineage>
</organism>
<evidence type="ECO:0000313" key="6">
    <source>
        <dbReference type="EMBL" id="AEH07159.1"/>
    </source>
</evidence>
<dbReference type="HOGENOM" id="CLU_169299_1_0_2"/>
<accession>F8AP10</accession>
<protein>
    <recommendedName>
        <fullName evidence="5">Signal recognition particle 19 kDa protein</fullName>
        <shortName evidence="5">SRP19</shortName>
    </recommendedName>
</protein>
<comment type="similarity">
    <text evidence="5">Belongs to the SRP19 family.</text>
</comment>
<evidence type="ECO:0000256" key="3">
    <source>
        <dbReference type="ARBA" id="ARBA00023135"/>
    </source>
</evidence>
<evidence type="ECO:0000256" key="1">
    <source>
        <dbReference type="ARBA" id="ARBA00004496"/>
    </source>
</evidence>
<evidence type="ECO:0000256" key="2">
    <source>
        <dbReference type="ARBA" id="ARBA00022490"/>
    </source>
</evidence>
<dbReference type="PANTHER" id="PTHR17453">
    <property type="entry name" value="SIGNAL RECOGNITION PARTICLE 19 KD PROTEIN"/>
    <property type="match status" value="1"/>
</dbReference>
<proteinExistence type="inferred from homology"/>
<dbReference type="Pfam" id="PF01922">
    <property type="entry name" value="SRP19"/>
    <property type="match status" value="1"/>
</dbReference>
<evidence type="ECO:0000256" key="4">
    <source>
        <dbReference type="ARBA" id="ARBA00023274"/>
    </source>
</evidence>
<sequence>MKEIIIWPVYIDVEKSRKEGRKVPKELGVKNPKLKNIFNALKKMGYSAEIVKNKSYPKEHWEISGYIKVNIDDENNISKLGLIKKICRYLN</sequence>
<dbReference type="GeneID" id="10773347"/>
<dbReference type="RefSeq" id="WP_013867342.1">
    <property type="nucleotide sequence ID" value="NC_015636.1"/>
</dbReference>
<dbReference type="GO" id="GO:0006617">
    <property type="term" value="P:SRP-dependent cotranslational protein targeting to membrane, signal sequence recognition"/>
    <property type="evidence" value="ECO:0007669"/>
    <property type="project" value="TreeGrafter"/>
</dbReference>
<dbReference type="SUPFAM" id="SSF69695">
    <property type="entry name" value="SRP19"/>
    <property type="match status" value="1"/>
</dbReference>
<dbReference type="InterPro" id="IPR002778">
    <property type="entry name" value="Signal_recog_particle_SRP19"/>
</dbReference>
<dbReference type="GO" id="GO:0008312">
    <property type="term" value="F:7S RNA binding"/>
    <property type="evidence" value="ECO:0007669"/>
    <property type="project" value="UniProtKB-UniRule"/>
</dbReference>
<keyword evidence="7" id="KW-1185">Reference proteome</keyword>
<dbReference type="AlphaFoldDB" id="F8AP10"/>
<dbReference type="STRING" id="647113.Metok_1191"/>
<gene>
    <name evidence="5" type="primary">srp19</name>
    <name evidence="6" type="ordered locus">Metok_1191</name>
</gene>
<dbReference type="eggNOG" id="arCOG01217">
    <property type="taxonomic scope" value="Archaea"/>
</dbReference>
<dbReference type="Gene3D" id="3.30.56.30">
    <property type="entry name" value="Signal recognition particle, SRP19-like subunit"/>
    <property type="match status" value="1"/>
</dbReference>
<dbReference type="KEGG" id="mok:Metok_1191"/>
<evidence type="ECO:0000313" key="7">
    <source>
        <dbReference type="Proteomes" id="UP000009296"/>
    </source>
</evidence>
<dbReference type="OrthoDB" id="56356at2157"/>
<name>F8AP10_METOI</name>
<keyword evidence="2 5" id="KW-0963">Cytoplasm</keyword>
<dbReference type="InterPro" id="IPR036521">
    <property type="entry name" value="SRP19-like_sf"/>
</dbReference>
<dbReference type="GO" id="GO:0048500">
    <property type="term" value="C:signal recognition particle"/>
    <property type="evidence" value="ECO:0007669"/>
    <property type="project" value="UniProtKB-UniRule"/>
</dbReference>
<comment type="subcellular location">
    <subcellularLocation>
        <location evidence="1 5">Cytoplasm</location>
    </subcellularLocation>
</comment>
<keyword evidence="5" id="KW-0694">RNA-binding</keyword>